<dbReference type="InterPro" id="IPR001919">
    <property type="entry name" value="CBD2"/>
</dbReference>
<dbReference type="Pfam" id="PF00553">
    <property type="entry name" value="CBM_2"/>
    <property type="match status" value="1"/>
</dbReference>
<dbReference type="InterPro" id="IPR000719">
    <property type="entry name" value="Prot_kinase_dom"/>
</dbReference>
<evidence type="ECO:0000256" key="8">
    <source>
        <dbReference type="SAM" id="MobiDB-lite"/>
    </source>
</evidence>
<evidence type="ECO:0000256" key="4">
    <source>
        <dbReference type="ARBA" id="ARBA00022741"/>
    </source>
</evidence>
<evidence type="ECO:0000256" key="7">
    <source>
        <dbReference type="PROSITE-ProRule" id="PRU10141"/>
    </source>
</evidence>
<dbReference type="SUPFAM" id="SSF49384">
    <property type="entry name" value="Carbohydrate-binding domain"/>
    <property type="match status" value="1"/>
</dbReference>
<dbReference type="PROSITE" id="PS50011">
    <property type="entry name" value="PROTEIN_KINASE_DOM"/>
    <property type="match status" value="1"/>
</dbReference>
<keyword evidence="2 12" id="KW-0723">Serine/threonine-protein kinase</keyword>
<keyword evidence="9" id="KW-0812">Transmembrane</keyword>
<dbReference type="Gene3D" id="2.60.40.290">
    <property type="match status" value="1"/>
</dbReference>
<dbReference type="EC" id="2.7.11.1" evidence="1"/>
<sequence length="457" mass="48072">MTDAGELIAGRYRLAERIGQGSMGVIWRARDERLDRVVAVKQLDYDAAIGPAASQQASRRALREARLTARLRHPHAITVHDVVEAPGGPYLVMEYLPSRSLAEILLDRETLPAEEVARIGLPVASALAAAHAEGVVHRDVTPGNVLLGESGVVKIADFGISRATGEGTVTGGGFIAGTPAYLAPEVAGGHEAGFPADVFSLGATLYRALEGAPPFGNDDNTITLLLRIAKEETVPPRHSGPLAEVLTRMLQRDPEARPSMAEVQELFEAVTGGRPLPPPRPRPRAGTRLLRVRRPRRRLVLASAAGAVLLALGVVIGTVLVPGGTTTVAAPVSSVPPASPPASTPASPAPTTPADLGCAARYEVTNSWPGGYQVQVTVRNDRAAGLSGWRVRWQLPAGHRISGLWNGTFTVDGSTVTVENADWNAKLDADATTTFGLIALTQNGSDAARPALTCRTL</sequence>
<feature type="region of interest" description="Disordered" evidence="8">
    <location>
        <begin position="332"/>
        <end position="352"/>
    </location>
</feature>
<protein>
    <recommendedName>
        <fullName evidence="1">non-specific serine/threonine protein kinase</fullName>
        <ecNumber evidence="1">2.7.11.1</ecNumber>
    </recommendedName>
</protein>
<evidence type="ECO:0000256" key="9">
    <source>
        <dbReference type="SAM" id="Phobius"/>
    </source>
</evidence>
<feature type="binding site" evidence="7">
    <location>
        <position position="41"/>
    </location>
    <ligand>
        <name>ATP</name>
        <dbReference type="ChEBI" id="CHEBI:30616"/>
    </ligand>
</feature>
<name>A0A0H3D7F2_AMYMU</name>
<feature type="compositionally biased region" description="Pro residues" evidence="8">
    <location>
        <begin position="337"/>
        <end position="351"/>
    </location>
</feature>
<keyword evidence="6 7" id="KW-0067">ATP-binding</keyword>
<proteinExistence type="predicted"/>
<dbReference type="GeneID" id="92871972"/>
<dbReference type="Gene3D" id="1.10.510.10">
    <property type="entry name" value="Transferase(Phosphotransferase) domain 1"/>
    <property type="match status" value="1"/>
</dbReference>
<evidence type="ECO:0000256" key="2">
    <source>
        <dbReference type="ARBA" id="ARBA00022527"/>
    </source>
</evidence>
<gene>
    <name evidence="12" type="ordered locus">AMED_4244</name>
</gene>
<evidence type="ECO:0000313" key="12">
    <source>
        <dbReference type="EMBL" id="ADJ46018.1"/>
    </source>
</evidence>
<dbReference type="Proteomes" id="UP000000328">
    <property type="component" value="Chromosome"/>
</dbReference>
<reference evidence="12 13" key="1">
    <citation type="journal article" date="2010" name="Cell Res.">
        <title>Complete genome sequence of the rifamycin SV-producing Amycolatopsis mediterranei U32 revealed its genetic characteristics in phylogeny and metabolism.</title>
        <authorList>
            <person name="Zhao W."/>
            <person name="Zhong Y."/>
            <person name="Yuan H."/>
            <person name="Wang J."/>
            <person name="Zheng H."/>
            <person name="Wang Y."/>
            <person name="Cen X."/>
            <person name="Xu F."/>
            <person name="Bai J."/>
            <person name="Han X."/>
            <person name="Lu G."/>
            <person name="Zhu Y."/>
            <person name="Shao Z."/>
            <person name="Yan H."/>
            <person name="Li C."/>
            <person name="Peng N."/>
            <person name="Zhang Z."/>
            <person name="Zhang Y."/>
            <person name="Lin W."/>
            <person name="Fan Y."/>
            <person name="Qin Z."/>
            <person name="Hu Y."/>
            <person name="Zhu B."/>
            <person name="Wang S."/>
            <person name="Ding X."/>
            <person name="Zhao G.P."/>
        </authorList>
    </citation>
    <scope>NUCLEOTIDE SEQUENCE [LARGE SCALE GENOMIC DNA]</scope>
    <source>
        <strain evidence="13">U-32</strain>
    </source>
</reference>
<organism evidence="12 13">
    <name type="scientific">Amycolatopsis mediterranei (strain U-32)</name>
    <dbReference type="NCBI Taxonomy" id="749927"/>
    <lineage>
        <taxon>Bacteria</taxon>
        <taxon>Bacillati</taxon>
        <taxon>Actinomycetota</taxon>
        <taxon>Actinomycetes</taxon>
        <taxon>Pseudonocardiales</taxon>
        <taxon>Pseudonocardiaceae</taxon>
        <taxon>Amycolatopsis</taxon>
    </lineage>
</organism>
<dbReference type="InterPro" id="IPR017441">
    <property type="entry name" value="Protein_kinase_ATP_BS"/>
</dbReference>
<evidence type="ECO:0000259" key="10">
    <source>
        <dbReference type="PROSITE" id="PS50011"/>
    </source>
</evidence>
<dbReference type="SMART" id="SM00637">
    <property type="entry name" value="CBD_II"/>
    <property type="match status" value="1"/>
</dbReference>
<feature type="domain" description="Protein kinase" evidence="10">
    <location>
        <begin position="12"/>
        <end position="267"/>
    </location>
</feature>
<evidence type="ECO:0000259" key="11">
    <source>
        <dbReference type="PROSITE" id="PS51173"/>
    </source>
</evidence>
<keyword evidence="5 12" id="KW-0418">Kinase</keyword>
<dbReference type="SUPFAM" id="SSF56112">
    <property type="entry name" value="Protein kinase-like (PK-like)"/>
    <property type="match status" value="1"/>
</dbReference>
<dbReference type="InterPro" id="IPR012291">
    <property type="entry name" value="CBM2_carb-bd_dom_sf"/>
</dbReference>
<feature type="domain" description="CBM2" evidence="11">
    <location>
        <begin position="351"/>
        <end position="457"/>
    </location>
</feature>
<dbReference type="GO" id="GO:0004553">
    <property type="term" value="F:hydrolase activity, hydrolyzing O-glycosyl compounds"/>
    <property type="evidence" value="ECO:0007669"/>
    <property type="project" value="InterPro"/>
</dbReference>
<dbReference type="PANTHER" id="PTHR43289">
    <property type="entry name" value="MITOGEN-ACTIVATED PROTEIN KINASE KINASE KINASE 20-RELATED"/>
    <property type="match status" value="1"/>
</dbReference>
<dbReference type="PROSITE" id="PS00107">
    <property type="entry name" value="PROTEIN_KINASE_ATP"/>
    <property type="match status" value="1"/>
</dbReference>
<evidence type="ECO:0000256" key="5">
    <source>
        <dbReference type="ARBA" id="ARBA00022777"/>
    </source>
</evidence>
<evidence type="ECO:0000256" key="1">
    <source>
        <dbReference type="ARBA" id="ARBA00012513"/>
    </source>
</evidence>
<dbReference type="PANTHER" id="PTHR43289:SF6">
    <property type="entry name" value="SERINE_THREONINE-PROTEIN KINASE NEKL-3"/>
    <property type="match status" value="1"/>
</dbReference>
<dbReference type="Pfam" id="PF00069">
    <property type="entry name" value="Pkinase"/>
    <property type="match status" value="1"/>
</dbReference>
<dbReference type="PATRIC" id="fig|749927.5.peg.4388"/>
<keyword evidence="9" id="KW-1133">Transmembrane helix</keyword>
<dbReference type="Gene3D" id="3.30.200.20">
    <property type="entry name" value="Phosphorylase Kinase, domain 1"/>
    <property type="match status" value="1"/>
</dbReference>
<dbReference type="GO" id="GO:0004674">
    <property type="term" value="F:protein serine/threonine kinase activity"/>
    <property type="evidence" value="ECO:0007669"/>
    <property type="project" value="UniProtKB-KW"/>
</dbReference>
<dbReference type="AlphaFoldDB" id="A0A0H3D7F2"/>
<dbReference type="RefSeq" id="WP_013226090.1">
    <property type="nucleotide sequence ID" value="NC_014318.1"/>
</dbReference>
<keyword evidence="9" id="KW-0472">Membrane</keyword>
<dbReference type="OrthoDB" id="9762169at2"/>
<dbReference type="InterPro" id="IPR008266">
    <property type="entry name" value="Tyr_kinase_AS"/>
</dbReference>
<dbReference type="GO" id="GO:0005524">
    <property type="term" value="F:ATP binding"/>
    <property type="evidence" value="ECO:0007669"/>
    <property type="project" value="UniProtKB-UniRule"/>
</dbReference>
<dbReference type="GO" id="GO:0030247">
    <property type="term" value="F:polysaccharide binding"/>
    <property type="evidence" value="ECO:0007669"/>
    <property type="project" value="UniProtKB-UniRule"/>
</dbReference>
<evidence type="ECO:0000313" key="13">
    <source>
        <dbReference type="Proteomes" id="UP000000328"/>
    </source>
</evidence>
<keyword evidence="4 7" id="KW-0547">Nucleotide-binding</keyword>
<evidence type="ECO:0000256" key="6">
    <source>
        <dbReference type="ARBA" id="ARBA00022840"/>
    </source>
</evidence>
<feature type="transmembrane region" description="Helical" evidence="9">
    <location>
        <begin position="299"/>
        <end position="321"/>
    </location>
</feature>
<dbReference type="KEGG" id="amd:AMED_4244"/>
<accession>A0A0H3D7F2</accession>
<dbReference type="GO" id="GO:0005975">
    <property type="term" value="P:carbohydrate metabolic process"/>
    <property type="evidence" value="ECO:0007669"/>
    <property type="project" value="InterPro"/>
</dbReference>
<dbReference type="InterPro" id="IPR011009">
    <property type="entry name" value="Kinase-like_dom_sf"/>
</dbReference>
<dbReference type="InterPro" id="IPR008965">
    <property type="entry name" value="CBM2/CBM3_carb-bd_dom_sf"/>
</dbReference>
<dbReference type="EMBL" id="CP002000">
    <property type="protein sequence ID" value="ADJ46018.1"/>
    <property type="molecule type" value="Genomic_DNA"/>
</dbReference>
<keyword evidence="3" id="KW-0808">Transferase</keyword>
<dbReference type="PROSITE" id="PS51173">
    <property type="entry name" value="CBM2"/>
    <property type="match status" value="1"/>
</dbReference>
<dbReference type="CDD" id="cd14014">
    <property type="entry name" value="STKc_PknB_like"/>
    <property type="match status" value="1"/>
</dbReference>
<dbReference type="eggNOG" id="COG0515">
    <property type="taxonomic scope" value="Bacteria"/>
</dbReference>
<evidence type="ECO:0000256" key="3">
    <source>
        <dbReference type="ARBA" id="ARBA00022679"/>
    </source>
</evidence>
<dbReference type="PROSITE" id="PS00109">
    <property type="entry name" value="PROTEIN_KINASE_TYR"/>
    <property type="match status" value="1"/>
</dbReference>
<dbReference type="HOGENOM" id="CLU_000288_63_44_11"/>